<feature type="domain" description="DUF3850" evidence="1">
    <location>
        <begin position="4"/>
        <end position="79"/>
    </location>
</feature>
<dbReference type="Pfam" id="PF12961">
    <property type="entry name" value="DUF3850"/>
    <property type="match status" value="1"/>
</dbReference>
<accession>A0AAW3WMC7</accession>
<name>A0AAW3WMC7_SERFO</name>
<dbReference type="AlphaFoldDB" id="A0AAW3WMC7"/>
<dbReference type="EMBL" id="JACNYO010000005">
    <property type="protein sequence ID" value="MBC3211904.1"/>
    <property type="molecule type" value="Genomic_DNA"/>
</dbReference>
<dbReference type="RefSeq" id="WP_179252575.1">
    <property type="nucleotide sequence ID" value="NZ_JACBIV010000008.1"/>
</dbReference>
<dbReference type="SUPFAM" id="SSF88697">
    <property type="entry name" value="PUA domain-like"/>
    <property type="match status" value="1"/>
</dbReference>
<comment type="caution">
    <text evidence="2">The sequence shown here is derived from an EMBL/GenBank/DDBJ whole genome shotgun (WGS) entry which is preliminary data.</text>
</comment>
<evidence type="ECO:0000259" key="1">
    <source>
        <dbReference type="Pfam" id="PF12961"/>
    </source>
</evidence>
<dbReference type="InterPro" id="IPR015947">
    <property type="entry name" value="PUA-like_sf"/>
</dbReference>
<evidence type="ECO:0000313" key="2">
    <source>
        <dbReference type="EMBL" id="MBC3211904.1"/>
    </source>
</evidence>
<dbReference type="Gene3D" id="2.30.130.30">
    <property type="entry name" value="Hypothetical protein"/>
    <property type="match status" value="1"/>
</dbReference>
<gene>
    <name evidence="2" type="ORF">H8J20_07115</name>
</gene>
<dbReference type="Proteomes" id="UP000659084">
    <property type="component" value="Unassembled WGS sequence"/>
</dbReference>
<dbReference type="InterPro" id="IPR039440">
    <property type="entry name" value="DUF3850"/>
</dbReference>
<organism evidence="2 3">
    <name type="scientific">Serratia fonticola</name>
    <dbReference type="NCBI Taxonomy" id="47917"/>
    <lineage>
        <taxon>Bacteria</taxon>
        <taxon>Pseudomonadati</taxon>
        <taxon>Pseudomonadota</taxon>
        <taxon>Gammaproteobacteria</taxon>
        <taxon>Enterobacterales</taxon>
        <taxon>Yersiniaceae</taxon>
        <taxon>Serratia</taxon>
    </lineage>
</organism>
<reference evidence="2" key="1">
    <citation type="submission" date="2020-08" db="EMBL/GenBank/DDBJ databases">
        <title>Food and environmental bacterial isolates.</title>
        <authorList>
            <person name="Richter L."/>
            <person name="Du Plessis E.M."/>
            <person name="Duvenage S."/>
            <person name="Allam M."/>
            <person name="Korsten L."/>
        </authorList>
    </citation>
    <scope>NUCLEOTIDE SEQUENCE</scope>
    <source>
        <strain evidence="2">UPMP2127</strain>
    </source>
</reference>
<sequence>MSVIHSLKIEPVFFASVSLGVKKAELRKNDRNFQCGDFLLLREWEKGSYTGVKLIVKVTHVLPVGKFIDDVSDWVVLSITFVSARDAAALFDARFGGEQ</sequence>
<evidence type="ECO:0000313" key="3">
    <source>
        <dbReference type="Proteomes" id="UP000659084"/>
    </source>
</evidence>
<protein>
    <submittedName>
        <fullName evidence="2">DUF3850 domain-containing protein</fullName>
    </submittedName>
</protein>
<proteinExistence type="predicted"/>